<accession>A0A0A9BWU2</accession>
<dbReference type="EMBL" id="GBRH01232295">
    <property type="protein sequence ID" value="JAD65600.1"/>
    <property type="molecule type" value="Transcribed_RNA"/>
</dbReference>
<organism evidence="1">
    <name type="scientific">Arundo donax</name>
    <name type="common">Giant reed</name>
    <name type="synonym">Donax arundinaceus</name>
    <dbReference type="NCBI Taxonomy" id="35708"/>
    <lineage>
        <taxon>Eukaryota</taxon>
        <taxon>Viridiplantae</taxon>
        <taxon>Streptophyta</taxon>
        <taxon>Embryophyta</taxon>
        <taxon>Tracheophyta</taxon>
        <taxon>Spermatophyta</taxon>
        <taxon>Magnoliopsida</taxon>
        <taxon>Liliopsida</taxon>
        <taxon>Poales</taxon>
        <taxon>Poaceae</taxon>
        <taxon>PACMAD clade</taxon>
        <taxon>Arundinoideae</taxon>
        <taxon>Arundineae</taxon>
        <taxon>Arundo</taxon>
    </lineage>
</organism>
<reference evidence="1" key="1">
    <citation type="submission" date="2014-09" db="EMBL/GenBank/DDBJ databases">
        <authorList>
            <person name="Magalhaes I.L.F."/>
            <person name="Oliveira U."/>
            <person name="Santos F.R."/>
            <person name="Vidigal T.H.D.A."/>
            <person name="Brescovit A.D."/>
            <person name="Santos A.J."/>
        </authorList>
    </citation>
    <scope>NUCLEOTIDE SEQUENCE</scope>
    <source>
        <tissue evidence="1">Shoot tissue taken approximately 20 cm above the soil surface</tissue>
    </source>
</reference>
<proteinExistence type="predicted"/>
<sequence>MSLERGSEEGKHLCLCRKMKNGFRVRILVNNDWHTFLCILSAILSEHRLSVHI</sequence>
<name>A0A0A9BWU2_ARUDO</name>
<evidence type="ECO:0000313" key="1">
    <source>
        <dbReference type="EMBL" id="JAD65600.1"/>
    </source>
</evidence>
<protein>
    <submittedName>
        <fullName evidence="1">Uncharacterized protein</fullName>
    </submittedName>
</protein>
<dbReference type="AlphaFoldDB" id="A0A0A9BWU2"/>
<reference evidence="1" key="2">
    <citation type="journal article" date="2015" name="Data Brief">
        <title>Shoot transcriptome of the giant reed, Arundo donax.</title>
        <authorList>
            <person name="Barrero R.A."/>
            <person name="Guerrero F.D."/>
            <person name="Moolhuijzen P."/>
            <person name="Goolsby J.A."/>
            <person name="Tidwell J."/>
            <person name="Bellgard S.E."/>
            <person name="Bellgard M.I."/>
        </authorList>
    </citation>
    <scope>NUCLEOTIDE SEQUENCE</scope>
    <source>
        <tissue evidence="1">Shoot tissue taken approximately 20 cm above the soil surface</tissue>
    </source>
</reference>